<evidence type="ECO:0000313" key="2">
    <source>
        <dbReference type="Proteomes" id="UP000238326"/>
    </source>
</evidence>
<dbReference type="PANTHER" id="PTHR35175:SF2">
    <property type="entry name" value="DUF1289 DOMAIN-CONTAINING PROTEIN"/>
    <property type="match status" value="1"/>
</dbReference>
<protein>
    <submittedName>
        <fullName evidence="1">DUF1289 domain-containing protein</fullName>
    </submittedName>
</protein>
<name>A0A2S9KAU4_9BURK</name>
<dbReference type="EMBL" id="PVLR01000054">
    <property type="protein sequence ID" value="PRD67557.1"/>
    <property type="molecule type" value="Genomic_DNA"/>
</dbReference>
<sequence>MSKTASRAQLPPPFLALATAAPKPGQTVPSPCVGVCRMTESGDLCQGCWRTRDELRAWKASDDDAKRAVWQLVEQRQRAAGLQAA</sequence>
<comment type="caution">
    <text evidence="1">The sequence shown here is derived from an EMBL/GenBank/DDBJ whole genome shotgun (WGS) entry which is preliminary data.</text>
</comment>
<dbReference type="OrthoDB" id="8911262at2"/>
<dbReference type="PANTHER" id="PTHR35175">
    <property type="entry name" value="DUF1289 DOMAIN-CONTAINING PROTEIN"/>
    <property type="match status" value="1"/>
</dbReference>
<accession>A0A2S9KAU4</accession>
<gene>
    <name evidence="1" type="ORF">C6P61_15610</name>
</gene>
<keyword evidence="2" id="KW-1185">Reference proteome</keyword>
<evidence type="ECO:0000313" key="1">
    <source>
        <dbReference type="EMBL" id="PRD67557.1"/>
    </source>
</evidence>
<dbReference type="AlphaFoldDB" id="A0A2S9KAU4"/>
<organism evidence="1 2">
    <name type="scientific">Malikia spinosa</name>
    <dbReference type="NCBI Taxonomy" id="86180"/>
    <lineage>
        <taxon>Bacteria</taxon>
        <taxon>Pseudomonadati</taxon>
        <taxon>Pseudomonadota</taxon>
        <taxon>Betaproteobacteria</taxon>
        <taxon>Burkholderiales</taxon>
        <taxon>Comamonadaceae</taxon>
        <taxon>Malikia</taxon>
    </lineage>
</organism>
<dbReference type="Pfam" id="PF06945">
    <property type="entry name" value="DUF1289"/>
    <property type="match status" value="1"/>
</dbReference>
<reference evidence="1 2" key="1">
    <citation type="submission" date="2018-03" db="EMBL/GenBank/DDBJ databases">
        <title>Comparative genomics illustrates the genes involved in a hyperalkaliphilic mechanisms of Serpentinomonas isolated from highly-alkaline calcium-rich serpentinized springs.</title>
        <authorList>
            <person name="Suzuki S."/>
            <person name="Ishii S."/>
            <person name="Walworth N."/>
            <person name="Bird L."/>
            <person name="Kuenen J.G."/>
            <person name="Nealson K.H."/>
        </authorList>
    </citation>
    <scope>NUCLEOTIDE SEQUENCE [LARGE SCALE GENOMIC DNA]</scope>
    <source>
        <strain evidence="1 2">83</strain>
    </source>
</reference>
<dbReference type="Proteomes" id="UP000238326">
    <property type="component" value="Unassembled WGS sequence"/>
</dbReference>
<proteinExistence type="predicted"/>
<dbReference type="InterPro" id="IPR010710">
    <property type="entry name" value="DUF1289"/>
</dbReference>
<dbReference type="RefSeq" id="WP_105730849.1">
    <property type="nucleotide sequence ID" value="NZ_DAIPCI010000006.1"/>
</dbReference>